<dbReference type="GO" id="GO:0015159">
    <property type="term" value="F:polysaccharide transmembrane transporter activity"/>
    <property type="evidence" value="ECO:0007669"/>
    <property type="project" value="InterPro"/>
</dbReference>
<dbReference type="PANTHER" id="PTHR33619">
    <property type="entry name" value="POLYSACCHARIDE EXPORT PROTEIN GFCE-RELATED"/>
    <property type="match status" value="1"/>
</dbReference>
<name>A0A849KG84_9BURK</name>
<reference evidence="6 7" key="2">
    <citation type="submission" date="2020-06" db="EMBL/GenBank/DDBJ databases">
        <title>Ramlibacter rhizophilus sp. nov., isolated from rhizosphere soil of national flower Mugunghwa from South Korea.</title>
        <authorList>
            <person name="Zheng-Fei Y."/>
            <person name="Huan T."/>
        </authorList>
    </citation>
    <scope>NUCLEOTIDE SEQUENCE [LARGE SCALE GENOMIC DNA]</scope>
    <source>
        <strain evidence="6 7">B156</strain>
    </source>
</reference>
<keyword evidence="1 3" id="KW-0732">Signal</keyword>
<dbReference type="InterPro" id="IPR049712">
    <property type="entry name" value="Poly_export"/>
</dbReference>
<evidence type="ECO:0000259" key="5">
    <source>
        <dbReference type="Pfam" id="PF10531"/>
    </source>
</evidence>
<dbReference type="Gene3D" id="3.30.1950.10">
    <property type="entry name" value="wza like domain"/>
    <property type="match status" value="1"/>
</dbReference>
<dbReference type="EMBL" id="JABFCS010000002">
    <property type="protein sequence ID" value="NNU45307.1"/>
    <property type="molecule type" value="Genomic_DNA"/>
</dbReference>
<keyword evidence="7" id="KW-1185">Reference proteome</keyword>
<protein>
    <submittedName>
        <fullName evidence="6">Polysaccharide export protein</fullName>
    </submittedName>
</protein>
<gene>
    <name evidence="6" type="ORF">HK415_22355</name>
</gene>
<feature type="chain" id="PRO_5032811906" evidence="3">
    <location>
        <begin position="24"/>
        <end position="258"/>
    </location>
</feature>
<evidence type="ECO:0000259" key="4">
    <source>
        <dbReference type="Pfam" id="PF02563"/>
    </source>
</evidence>
<feature type="compositionally biased region" description="Polar residues" evidence="2">
    <location>
        <begin position="55"/>
        <end position="65"/>
    </location>
</feature>
<dbReference type="Proteomes" id="UP000552954">
    <property type="component" value="Unassembled WGS sequence"/>
</dbReference>
<feature type="domain" description="Polysaccharide export protein N-terminal" evidence="4">
    <location>
        <begin position="71"/>
        <end position="143"/>
    </location>
</feature>
<evidence type="ECO:0000256" key="1">
    <source>
        <dbReference type="ARBA" id="ARBA00022729"/>
    </source>
</evidence>
<evidence type="ECO:0000256" key="2">
    <source>
        <dbReference type="SAM" id="MobiDB-lite"/>
    </source>
</evidence>
<dbReference type="PANTHER" id="PTHR33619:SF3">
    <property type="entry name" value="POLYSACCHARIDE EXPORT PROTEIN GFCE-RELATED"/>
    <property type="match status" value="1"/>
</dbReference>
<reference evidence="6 7" key="1">
    <citation type="submission" date="2020-05" db="EMBL/GenBank/DDBJ databases">
        <authorList>
            <person name="Khan S.A."/>
            <person name="Jeon C.O."/>
            <person name="Chun B.H."/>
        </authorList>
    </citation>
    <scope>NUCLEOTIDE SEQUENCE [LARGE SCALE GENOMIC DNA]</scope>
    <source>
        <strain evidence="6 7">B156</strain>
    </source>
</reference>
<dbReference type="AlphaFoldDB" id="A0A849KG84"/>
<dbReference type="Pfam" id="PF10531">
    <property type="entry name" value="SLBB"/>
    <property type="match status" value="1"/>
</dbReference>
<dbReference type="Gene3D" id="3.10.560.10">
    <property type="entry name" value="Outer membrane lipoprotein wza domain like"/>
    <property type="match status" value="1"/>
</dbReference>
<evidence type="ECO:0000256" key="3">
    <source>
        <dbReference type="SAM" id="SignalP"/>
    </source>
</evidence>
<organism evidence="6 7">
    <name type="scientific">Ramlibacter montanisoli</name>
    <dbReference type="NCBI Taxonomy" id="2732512"/>
    <lineage>
        <taxon>Bacteria</taxon>
        <taxon>Pseudomonadati</taxon>
        <taxon>Pseudomonadota</taxon>
        <taxon>Betaproteobacteria</taxon>
        <taxon>Burkholderiales</taxon>
        <taxon>Comamonadaceae</taxon>
        <taxon>Ramlibacter</taxon>
    </lineage>
</organism>
<dbReference type="InterPro" id="IPR019554">
    <property type="entry name" value="Soluble_ligand-bd"/>
</dbReference>
<comment type="caution">
    <text evidence="6">The sequence shown here is derived from an EMBL/GenBank/DDBJ whole genome shotgun (WGS) entry which is preliminary data.</text>
</comment>
<dbReference type="RefSeq" id="WP_171563621.1">
    <property type="nucleotide sequence ID" value="NZ_JABFCS010000002.1"/>
</dbReference>
<feature type="region of interest" description="Disordered" evidence="2">
    <location>
        <begin position="42"/>
        <end position="65"/>
    </location>
</feature>
<dbReference type="InterPro" id="IPR003715">
    <property type="entry name" value="Poly_export_N"/>
</dbReference>
<evidence type="ECO:0000313" key="6">
    <source>
        <dbReference type="EMBL" id="NNU45307.1"/>
    </source>
</evidence>
<evidence type="ECO:0000313" key="7">
    <source>
        <dbReference type="Proteomes" id="UP000552954"/>
    </source>
</evidence>
<feature type="signal peptide" evidence="3">
    <location>
        <begin position="1"/>
        <end position="23"/>
    </location>
</feature>
<feature type="domain" description="Soluble ligand binding" evidence="5">
    <location>
        <begin position="151"/>
        <end position="200"/>
    </location>
</feature>
<proteinExistence type="predicted"/>
<accession>A0A849KG84</accession>
<sequence>MTATINRYALAAATLFFCTVAFAQNAPSLSSMLPSSGADNGVFRPAAPVGDPQAKGSQNPQQGNPLYNIGKEYRVGTNDLLDIEVLNLGDGKRTVRVNAAGYITMPLIGQVTVAGMTQQQVESHIAALYGEKYLQNPQVSVFIKEFTTERITVDGAVAKPGIYPLVGQMTLLRVIALAGGFGQIANSQQVMLFRQGEKGERQVATFDVERIRSGKDPDPMIRGDDLIVVQRDSARALLKDSIFRDVLDSVNPFSVFSR</sequence>
<dbReference type="Pfam" id="PF02563">
    <property type="entry name" value="Poly_export"/>
    <property type="match status" value="1"/>
</dbReference>